<reference evidence="1" key="1">
    <citation type="submission" date="2022-02" db="EMBL/GenBank/DDBJ databases">
        <authorList>
            <person name="Guo R."/>
        </authorList>
    </citation>
    <scope>NUCLEOTIDE SEQUENCE</scope>
</reference>
<dbReference type="InterPro" id="IPR010982">
    <property type="entry name" value="Lambda_DNA-bd_dom_sf"/>
</dbReference>
<dbReference type="SUPFAM" id="SSF47413">
    <property type="entry name" value="lambda repressor-like DNA-binding domains"/>
    <property type="match status" value="1"/>
</dbReference>
<dbReference type="GO" id="GO:0003677">
    <property type="term" value="F:DNA binding"/>
    <property type="evidence" value="ECO:0007669"/>
    <property type="project" value="InterPro"/>
</dbReference>
<dbReference type="Gene3D" id="1.10.260.40">
    <property type="entry name" value="lambda repressor-like DNA-binding domains"/>
    <property type="match status" value="1"/>
</dbReference>
<keyword evidence="2" id="KW-1185">Reference proteome</keyword>
<sequence>MIKTVKLLDMLRLEKQLDSDRQVAKFLGVSQASVQRWRNGGTMTDDQACIVADMLGLDVDLVLLAIIAERSKNNRAIEALHKLETNQRSQKIA</sequence>
<dbReference type="EMBL" id="OM867525">
    <property type="protein sequence ID" value="UOL48297.1"/>
    <property type="molecule type" value="Genomic_DNA"/>
</dbReference>
<protein>
    <submittedName>
        <fullName evidence="1">Helix-turn-helix domain-containing protein</fullName>
    </submittedName>
</protein>
<dbReference type="Proteomes" id="UP001240192">
    <property type="component" value="Segment"/>
</dbReference>
<proteinExistence type="predicted"/>
<evidence type="ECO:0000313" key="2">
    <source>
        <dbReference type="Proteomes" id="UP001240192"/>
    </source>
</evidence>
<evidence type="ECO:0000313" key="1">
    <source>
        <dbReference type="EMBL" id="UOL48297.1"/>
    </source>
</evidence>
<accession>A0AAE9GSG1</accession>
<organism evidence="1 2">
    <name type="scientific">Vibrio phage vB_VruC_PG21</name>
    <dbReference type="NCBI Taxonomy" id="2928757"/>
    <lineage>
        <taxon>Viruses</taxon>
        <taxon>Varidnaviria</taxon>
        <taxon>Abadenavirae</taxon>
        <taxon>Produgelaviricota</taxon>
        <taxon>Belvinaviricetes</taxon>
        <taxon>Vinavirales</taxon>
        <taxon>Asemoviridae</taxon>
        <taxon>Rumoivirus</taxon>
        <taxon>Rumoivirus VruC</taxon>
    </lineage>
</organism>
<name>A0AAE9GSG1_9VIRU</name>